<name>G0AFC8_COLFT</name>
<dbReference type="PANTHER" id="PTHR43166">
    <property type="entry name" value="AMINO ACID IMPORT ATP-BINDING PROTEIN"/>
    <property type="match status" value="1"/>
</dbReference>
<dbReference type="InterPro" id="IPR027417">
    <property type="entry name" value="P-loop_NTPase"/>
</dbReference>
<dbReference type="AlphaFoldDB" id="G0AFC8"/>
<proteinExistence type="predicted"/>
<reference evidence="9" key="6">
    <citation type="submission" date="2011-05" db="EMBL/GenBank/DDBJ databases">
        <title>Complete sequence of Collimonas fungivorans Ter331.</title>
        <authorList>
            <person name="Leveau J.H."/>
        </authorList>
    </citation>
    <scope>NUCLEOTIDE SEQUENCE [LARGE SCALE GENOMIC DNA]</scope>
    <source>
        <strain evidence="9">Ter331</strain>
    </source>
</reference>
<dbReference type="GO" id="GO:0005524">
    <property type="term" value="F:ATP binding"/>
    <property type="evidence" value="ECO:0007669"/>
    <property type="project" value="UniProtKB-KW"/>
</dbReference>
<dbReference type="GO" id="GO:0016887">
    <property type="term" value="F:ATP hydrolysis activity"/>
    <property type="evidence" value="ECO:0007669"/>
    <property type="project" value="InterPro"/>
</dbReference>
<dbReference type="PROSITE" id="PS50893">
    <property type="entry name" value="ABC_TRANSPORTER_2"/>
    <property type="match status" value="1"/>
</dbReference>
<reference evidence="8 9" key="4">
    <citation type="journal article" date="2010" name="Environ. Microbiol.">
        <title>The bacterial genus Collimonas: mycophagy, weathering and other adaptive solutions to life in oligotrophic soil environments.</title>
        <authorList>
            <person name="Leveau J.H."/>
            <person name="Uroz S."/>
            <person name="de Boer W."/>
        </authorList>
    </citation>
    <scope>NUCLEOTIDE SEQUENCE [LARGE SCALE GENOMIC DNA]</scope>
    <source>
        <strain evidence="8 9">Ter331</strain>
    </source>
</reference>
<evidence type="ECO:0000256" key="3">
    <source>
        <dbReference type="ARBA" id="ARBA00022741"/>
    </source>
</evidence>
<reference evidence="8 9" key="1">
    <citation type="journal article" date="2004" name="Environ. Microbiol.">
        <title>Phylogeny-function analysis of (meta)genomic libraries: screening for expression of ribosomal RNA genes by large-insert library fluorescent in situ hybridization (LIL-FISH).</title>
        <authorList>
            <person name="Leveau J.H."/>
            <person name="Gerards S."/>
            <person name="de Boer W."/>
            <person name="van Veen J.A."/>
        </authorList>
    </citation>
    <scope>NUCLEOTIDE SEQUENCE [LARGE SCALE GENOMIC DNA]</scope>
    <source>
        <strain evidence="8 9">Ter331</strain>
    </source>
</reference>
<dbReference type="InterPro" id="IPR003439">
    <property type="entry name" value="ABC_transporter-like_ATP-bd"/>
</dbReference>
<keyword evidence="6" id="KW-0472">Membrane</keyword>
<organism evidence="8 9">
    <name type="scientific">Collimonas fungivorans (strain Ter331)</name>
    <dbReference type="NCBI Taxonomy" id="1005048"/>
    <lineage>
        <taxon>Bacteria</taxon>
        <taxon>Pseudomonadati</taxon>
        <taxon>Pseudomonadota</taxon>
        <taxon>Betaproteobacteria</taxon>
        <taxon>Burkholderiales</taxon>
        <taxon>Oxalobacteraceae</taxon>
        <taxon>Collimonas</taxon>
    </lineage>
</organism>
<dbReference type="STRING" id="1005048.CFU_4114"/>
<dbReference type="KEGG" id="cfu:CFU_4114"/>
<protein>
    <submittedName>
        <fullName evidence="8">Phosphonate ABC transporter ATP-binding protein</fullName>
    </submittedName>
</protein>
<keyword evidence="2" id="KW-1003">Cell membrane</keyword>
<sequence>MTAILPPFKRAMAVHIMVEIKGLSKTFRGGFRALDNVSLRFAQGEMVALIGASGSGKSTLLRHISGLMAADNSGGTISIDGQSVQKDGLVDRNIRAVRANVGFVFQQFNLVGRLPVLTNVLTGGLSRMPLWRSCFKLFSAEEKALGLEALARVGISDHAYKRASALSGGQQQRAAIARTIVQKARVVLADEPIASLDPESARRVMQTLADVNQRDGSTVLVSLHQVDVALRFCPRTVALHKGRVVYDGPSSALTEPMLRELYGSEAEDILGGSNTLTRPAVAVPTPFDGVPALAVAA</sequence>
<feature type="domain" description="ABC transporter" evidence="7">
    <location>
        <begin position="18"/>
        <end position="266"/>
    </location>
</feature>
<dbReference type="InterPro" id="IPR003593">
    <property type="entry name" value="AAA+_ATPase"/>
</dbReference>
<accession>G0AFC8</accession>
<dbReference type="InterPro" id="IPR017871">
    <property type="entry name" value="ABC_transporter-like_CS"/>
</dbReference>
<evidence type="ECO:0000256" key="6">
    <source>
        <dbReference type="ARBA" id="ARBA00023136"/>
    </source>
</evidence>
<dbReference type="InterPro" id="IPR012693">
    <property type="entry name" value="ABC_transpr_PhnC"/>
</dbReference>
<reference evidence="8 9" key="3">
    <citation type="journal article" date="2008" name="FEMS Microbiol. Ecol.">
        <title>Identification and characterization of genes underlying chitinolysis in Collimonas fungivorans Ter331.</title>
        <authorList>
            <person name="Fritsche K."/>
            <person name="de Boer W."/>
            <person name="Gerards S."/>
            <person name="van den Berg M."/>
            <person name="van Veen J.A."/>
            <person name="Leveau J.H."/>
        </authorList>
    </citation>
    <scope>NUCLEOTIDE SEQUENCE [LARGE SCALE GENOMIC DNA]</scope>
    <source>
        <strain evidence="8 9">Ter331</strain>
    </source>
</reference>
<evidence type="ECO:0000256" key="4">
    <source>
        <dbReference type="ARBA" id="ARBA00022840"/>
    </source>
</evidence>
<dbReference type="SMART" id="SM00382">
    <property type="entry name" value="AAA"/>
    <property type="match status" value="1"/>
</dbReference>
<evidence type="ECO:0000313" key="8">
    <source>
        <dbReference type="EMBL" id="AEK63936.1"/>
    </source>
</evidence>
<dbReference type="Proteomes" id="UP000008392">
    <property type="component" value="Chromosome"/>
</dbReference>
<dbReference type="SUPFAM" id="SSF52540">
    <property type="entry name" value="P-loop containing nucleoside triphosphate hydrolases"/>
    <property type="match status" value="1"/>
</dbReference>
<keyword evidence="9" id="KW-1185">Reference proteome</keyword>
<dbReference type="Pfam" id="PF00005">
    <property type="entry name" value="ABC_tran"/>
    <property type="match status" value="1"/>
</dbReference>
<dbReference type="NCBIfam" id="TIGR02315">
    <property type="entry name" value="ABC_phnC"/>
    <property type="match status" value="1"/>
</dbReference>
<dbReference type="GO" id="GO:0015416">
    <property type="term" value="F:ABC-type phosphonate transporter activity"/>
    <property type="evidence" value="ECO:0007669"/>
    <property type="project" value="InterPro"/>
</dbReference>
<reference evidence="8 9" key="5">
    <citation type="journal article" date="2011" name="ISME J.">
        <title>Dual transcriptional profiling of a bacterial/fungal confrontation: Collimonas fungivorans versus Aspergillus niger.</title>
        <authorList>
            <person name="Mela F."/>
            <person name="Fritsche K."/>
            <person name="de Boer W."/>
            <person name="van Veen J.A."/>
            <person name="de Graaff L.H."/>
            <person name="van den Berg M."/>
            <person name="Leveau J.H."/>
        </authorList>
    </citation>
    <scope>NUCLEOTIDE SEQUENCE [LARGE SCALE GENOMIC DNA]</scope>
    <source>
        <strain evidence="8 9">Ter331</strain>
    </source>
</reference>
<evidence type="ECO:0000313" key="9">
    <source>
        <dbReference type="Proteomes" id="UP000008392"/>
    </source>
</evidence>
<dbReference type="CDD" id="cd03256">
    <property type="entry name" value="ABC_PhnC_transporter"/>
    <property type="match status" value="1"/>
</dbReference>
<dbReference type="HOGENOM" id="CLU_000604_1_22_4"/>
<dbReference type="EMBL" id="CP002745">
    <property type="protein sequence ID" value="AEK63936.1"/>
    <property type="molecule type" value="Genomic_DNA"/>
</dbReference>
<dbReference type="Gene3D" id="3.40.50.300">
    <property type="entry name" value="P-loop containing nucleotide triphosphate hydrolases"/>
    <property type="match status" value="1"/>
</dbReference>
<evidence type="ECO:0000256" key="5">
    <source>
        <dbReference type="ARBA" id="ARBA00022967"/>
    </source>
</evidence>
<dbReference type="InterPro" id="IPR050086">
    <property type="entry name" value="MetN_ABC_transporter-like"/>
</dbReference>
<gene>
    <name evidence="8" type="primary">phnC</name>
    <name evidence="8" type="ordered locus">CFU_4114</name>
</gene>
<dbReference type="GO" id="GO:0016020">
    <property type="term" value="C:membrane"/>
    <property type="evidence" value="ECO:0007669"/>
    <property type="project" value="InterPro"/>
</dbReference>
<evidence type="ECO:0000256" key="2">
    <source>
        <dbReference type="ARBA" id="ARBA00022475"/>
    </source>
</evidence>
<keyword evidence="1" id="KW-0813">Transport</keyword>
<keyword evidence="4 8" id="KW-0067">ATP-binding</keyword>
<evidence type="ECO:0000256" key="1">
    <source>
        <dbReference type="ARBA" id="ARBA00022448"/>
    </source>
</evidence>
<keyword evidence="3" id="KW-0547">Nucleotide-binding</keyword>
<keyword evidence="5" id="KW-1278">Translocase</keyword>
<dbReference type="PANTHER" id="PTHR43166:SF6">
    <property type="entry name" value="PHOSPHONATES IMPORT ATP-BINDING PROTEIN PHNC"/>
    <property type="match status" value="1"/>
</dbReference>
<dbReference type="PROSITE" id="PS00211">
    <property type="entry name" value="ABC_TRANSPORTER_1"/>
    <property type="match status" value="1"/>
</dbReference>
<dbReference type="eggNOG" id="COG3638">
    <property type="taxonomic scope" value="Bacteria"/>
</dbReference>
<evidence type="ECO:0000259" key="7">
    <source>
        <dbReference type="PROSITE" id="PS50893"/>
    </source>
</evidence>
<reference evidence="8 9" key="2">
    <citation type="journal article" date="2006" name="J. Microbiol. Methods">
        <title>Genomic flank-sequencing of plasposon insertion sites for rapid identification of functional genes.</title>
        <authorList>
            <person name="Leveau J.H."/>
            <person name="Gerards S."/>
            <person name="Fritsche K."/>
            <person name="Zondag G."/>
            <person name="van Veen J.A."/>
        </authorList>
    </citation>
    <scope>NUCLEOTIDE SEQUENCE [LARGE SCALE GENOMIC DNA]</scope>
    <source>
        <strain evidence="8 9">Ter331</strain>
    </source>
</reference>